<keyword evidence="2" id="KW-1185">Reference proteome</keyword>
<accession>A0A2I1CSH3</accession>
<dbReference type="Proteomes" id="UP000234254">
    <property type="component" value="Unassembled WGS sequence"/>
</dbReference>
<dbReference type="OrthoDB" id="4460827at2759"/>
<evidence type="ECO:0000313" key="1">
    <source>
        <dbReference type="EMBL" id="PKY00576.1"/>
    </source>
</evidence>
<dbReference type="RefSeq" id="XP_024689170.1">
    <property type="nucleotide sequence ID" value="XM_024842112.1"/>
</dbReference>
<evidence type="ECO:0000313" key="2">
    <source>
        <dbReference type="Proteomes" id="UP000234254"/>
    </source>
</evidence>
<gene>
    <name evidence="1" type="ORF">P168DRAFT_69794</name>
</gene>
<dbReference type="VEuPathDB" id="FungiDB:P168DRAFT_69794"/>
<dbReference type="EMBL" id="MSFM01000014">
    <property type="protein sequence ID" value="PKY00576.1"/>
    <property type="molecule type" value="Genomic_DNA"/>
</dbReference>
<dbReference type="GeneID" id="36549641"/>
<organism evidence="1 2">
    <name type="scientific">Aspergillus campestris (strain IBT 28561)</name>
    <dbReference type="NCBI Taxonomy" id="1392248"/>
    <lineage>
        <taxon>Eukaryota</taxon>
        <taxon>Fungi</taxon>
        <taxon>Dikarya</taxon>
        <taxon>Ascomycota</taxon>
        <taxon>Pezizomycotina</taxon>
        <taxon>Eurotiomycetes</taxon>
        <taxon>Eurotiomycetidae</taxon>
        <taxon>Eurotiales</taxon>
        <taxon>Aspergillaceae</taxon>
        <taxon>Aspergillus</taxon>
        <taxon>Aspergillus subgen. Circumdati</taxon>
    </lineage>
</organism>
<sequence length="68" mass="7967">MVKNIVNAGLTGYIKREKLQDRLRDIFQEEIIVSHYNGLFYFDAPRLVSEDEIEYDWPDPQTPPGIPD</sequence>
<proteinExistence type="predicted"/>
<name>A0A2I1CSH3_ASPC2</name>
<dbReference type="AlphaFoldDB" id="A0A2I1CSH3"/>
<protein>
    <submittedName>
        <fullName evidence="1">Uncharacterized protein</fullName>
    </submittedName>
</protein>
<reference evidence="1" key="1">
    <citation type="submission" date="2016-12" db="EMBL/GenBank/DDBJ databases">
        <title>The genomes of Aspergillus section Nigri reveals drivers in fungal speciation.</title>
        <authorList>
            <consortium name="DOE Joint Genome Institute"/>
            <person name="Vesth T.C."/>
            <person name="Nybo J."/>
            <person name="Theobald S."/>
            <person name="Brandl J."/>
            <person name="Frisvad J.C."/>
            <person name="Nielsen K.F."/>
            <person name="Lyhne E.K."/>
            <person name="Kogle M.E."/>
            <person name="Kuo A."/>
            <person name="Riley R."/>
            <person name="Clum A."/>
            <person name="Nolan M."/>
            <person name="Lipzen A."/>
            <person name="Salamov A."/>
            <person name="Henrissat B."/>
            <person name="Wiebenga A."/>
            <person name="De vries R.P."/>
            <person name="Grigoriev I.V."/>
            <person name="Mortensen U.H."/>
            <person name="Andersen M.R."/>
            <person name="Baker S.E."/>
        </authorList>
    </citation>
    <scope>NUCLEOTIDE SEQUENCE</scope>
    <source>
        <strain evidence="1">IBT 28561</strain>
    </source>
</reference>
<comment type="caution">
    <text evidence="1">The sequence shown here is derived from an EMBL/GenBank/DDBJ whole genome shotgun (WGS) entry which is preliminary data.</text>
</comment>